<keyword evidence="3" id="KW-1185">Reference proteome</keyword>
<dbReference type="InterPro" id="IPR036188">
    <property type="entry name" value="FAD/NAD-bd_sf"/>
</dbReference>
<dbReference type="Gene3D" id="3.50.50.60">
    <property type="entry name" value="FAD/NAD(P)-binding domain"/>
    <property type="match status" value="2"/>
</dbReference>
<organism evidence="2 3">
    <name type="scientific">Virgisporangium aliadipatigenens</name>
    <dbReference type="NCBI Taxonomy" id="741659"/>
    <lineage>
        <taxon>Bacteria</taxon>
        <taxon>Bacillati</taxon>
        <taxon>Actinomycetota</taxon>
        <taxon>Actinomycetes</taxon>
        <taxon>Micromonosporales</taxon>
        <taxon>Micromonosporaceae</taxon>
        <taxon>Virgisporangium</taxon>
    </lineage>
</organism>
<dbReference type="Pfam" id="PF13454">
    <property type="entry name" value="NAD_binding_9"/>
    <property type="match status" value="1"/>
</dbReference>
<sequence>MGKKSVLVVGGGCSGTLAAIHLLRTTSHRVTLVEAGERPGRGIAYGTTNPAHLLNSRAAAMSVASDDPQDFVNWCARRDPTMRAHSFAPRHWYGTYLQERLSDAAERAPGRLDVHRGRVRTLRVGRSIRSGEWTADRVVLATGHPAPGTPDWATGVDGPRYVADPWDAAALERLPLDGPVLLVGTGLTAVDVMLTLAARGASLIAVSRHGLLPLAHTASPGVAAVPALEDCGSLAALIRNVRRAAEGDWRSTVDALRPEVNAIWHRLDPTCRERFLRHVARHWEVHRHRMAPAVAARVSSLLASGALTVRRGRIRSVRPVPDGFDVDGSLRVGAIVNCTGPGTAVRHPLLASLVATGAAVGEPLGLGVSCDPAGRVNRPDGTPWENVHLIGPARRGTEWETTAVPEIRTQAEELAGSLA</sequence>
<dbReference type="PANTHER" id="PTHR40254:SF1">
    <property type="entry name" value="BLR0577 PROTEIN"/>
    <property type="match status" value="1"/>
</dbReference>
<dbReference type="EMBL" id="BOPF01000036">
    <property type="protein sequence ID" value="GIJ50443.1"/>
    <property type="molecule type" value="Genomic_DNA"/>
</dbReference>
<dbReference type="AlphaFoldDB" id="A0A8J4DUU3"/>
<dbReference type="RefSeq" id="WP_203903877.1">
    <property type="nucleotide sequence ID" value="NZ_BOPF01000036.1"/>
</dbReference>
<protein>
    <recommendedName>
        <fullName evidence="1">FAD-dependent urate hydroxylase HpyO/Asp monooxygenase CreE-like FAD/NAD(P)-binding domain-containing protein</fullName>
    </recommendedName>
</protein>
<dbReference type="PRINTS" id="PR00411">
    <property type="entry name" value="PNDRDTASEI"/>
</dbReference>
<dbReference type="Proteomes" id="UP000619260">
    <property type="component" value="Unassembled WGS sequence"/>
</dbReference>
<comment type="caution">
    <text evidence="2">The sequence shown here is derived from an EMBL/GenBank/DDBJ whole genome shotgun (WGS) entry which is preliminary data.</text>
</comment>
<evidence type="ECO:0000313" key="2">
    <source>
        <dbReference type="EMBL" id="GIJ50443.1"/>
    </source>
</evidence>
<gene>
    <name evidence="2" type="ORF">Val02_73290</name>
</gene>
<accession>A0A8J4DUU3</accession>
<dbReference type="InterPro" id="IPR038732">
    <property type="entry name" value="HpyO/CreE_NAD-binding"/>
</dbReference>
<dbReference type="PRINTS" id="PR00368">
    <property type="entry name" value="FADPNR"/>
</dbReference>
<evidence type="ECO:0000259" key="1">
    <source>
        <dbReference type="Pfam" id="PF13454"/>
    </source>
</evidence>
<dbReference type="InterPro" id="IPR052189">
    <property type="entry name" value="L-asp_N-monooxygenase_NS-form"/>
</dbReference>
<feature type="domain" description="FAD-dependent urate hydroxylase HpyO/Asp monooxygenase CreE-like FAD/NAD(P)-binding" evidence="1">
    <location>
        <begin position="8"/>
        <end position="144"/>
    </location>
</feature>
<evidence type="ECO:0000313" key="3">
    <source>
        <dbReference type="Proteomes" id="UP000619260"/>
    </source>
</evidence>
<dbReference type="PANTHER" id="PTHR40254">
    <property type="entry name" value="BLR0577 PROTEIN"/>
    <property type="match status" value="1"/>
</dbReference>
<dbReference type="SUPFAM" id="SSF51905">
    <property type="entry name" value="FAD/NAD(P)-binding domain"/>
    <property type="match status" value="1"/>
</dbReference>
<name>A0A8J4DUU3_9ACTN</name>
<proteinExistence type="predicted"/>
<reference evidence="2" key="1">
    <citation type="submission" date="2021-01" db="EMBL/GenBank/DDBJ databases">
        <title>Whole genome shotgun sequence of Virgisporangium aliadipatigenens NBRC 105644.</title>
        <authorList>
            <person name="Komaki H."/>
            <person name="Tamura T."/>
        </authorList>
    </citation>
    <scope>NUCLEOTIDE SEQUENCE</scope>
    <source>
        <strain evidence="2">NBRC 105644</strain>
    </source>
</reference>